<sequence length="360" mass="38296">MGKRTTIKDVAAAAGVSATAVSLVLNDRPSRVSEETRRHILDVAERLHYVPNQVARTLVTQRSMLLALIVPDIQNLFFAGLAKRLEEECQQSGYSLIVANSGDSRETEHRLLTRLVSRGVDGVFLIAAGESCGDVEALRSDVEACSCPVVLIDRLVDVDWCDGVGIDNHAGGRLAAQFLIENGHRRIACISGETRVGNAAGRRDGFVEGLAEVDLSPVLVVEGDYRFDSGLDAAPDIVASGATAVFCCNDLMALGLLQGLHRLGRSVPDDISVIGYDGIAERFGFGAMLTTVGQKIGWLAHESAAVMLDRIGGSPSAGIASRTIMLPPELIRRGTVAQIPMLPIESGAESRADAERVEVG</sequence>
<dbReference type="SUPFAM" id="SSF47413">
    <property type="entry name" value="lambda repressor-like DNA-binding domains"/>
    <property type="match status" value="1"/>
</dbReference>
<dbReference type="Pfam" id="PF13377">
    <property type="entry name" value="Peripla_BP_3"/>
    <property type="match status" value="1"/>
</dbReference>
<evidence type="ECO:0000256" key="1">
    <source>
        <dbReference type="ARBA" id="ARBA00023015"/>
    </source>
</evidence>
<dbReference type="InterPro" id="IPR000843">
    <property type="entry name" value="HTH_LacI"/>
</dbReference>
<gene>
    <name evidence="5" type="ORF">CSQ87_06635</name>
</gene>
<comment type="caution">
    <text evidence="5">The sequence shown here is derived from an EMBL/GenBank/DDBJ whole genome shotgun (WGS) entry which is preliminary data.</text>
</comment>
<keyword evidence="3" id="KW-0804">Transcription</keyword>
<keyword evidence="2" id="KW-0238">DNA-binding</keyword>
<evidence type="ECO:0000256" key="3">
    <source>
        <dbReference type="ARBA" id="ARBA00023163"/>
    </source>
</evidence>
<dbReference type="PANTHER" id="PTHR30146:SF109">
    <property type="entry name" value="HTH-TYPE TRANSCRIPTIONAL REGULATOR GALS"/>
    <property type="match status" value="1"/>
</dbReference>
<organism evidence="5 6">
    <name type="scientific">Bifidobacterium simiarum</name>
    <dbReference type="NCBI Taxonomy" id="2045441"/>
    <lineage>
        <taxon>Bacteria</taxon>
        <taxon>Bacillati</taxon>
        <taxon>Actinomycetota</taxon>
        <taxon>Actinomycetes</taxon>
        <taxon>Bifidobacteriales</taxon>
        <taxon>Bifidobacteriaceae</taxon>
        <taxon>Bifidobacterium</taxon>
    </lineage>
</organism>
<keyword evidence="6" id="KW-1185">Reference proteome</keyword>
<dbReference type="SUPFAM" id="SSF53822">
    <property type="entry name" value="Periplasmic binding protein-like I"/>
    <property type="match status" value="1"/>
</dbReference>
<keyword evidence="1" id="KW-0805">Transcription regulation</keyword>
<dbReference type="Pfam" id="PF00356">
    <property type="entry name" value="LacI"/>
    <property type="match status" value="1"/>
</dbReference>
<proteinExistence type="predicted"/>
<dbReference type="EMBL" id="PEBK01000005">
    <property type="protein sequence ID" value="PJM75256.1"/>
    <property type="molecule type" value="Genomic_DNA"/>
</dbReference>
<dbReference type="PROSITE" id="PS00356">
    <property type="entry name" value="HTH_LACI_1"/>
    <property type="match status" value="1"/>
</dbReference>
<evidence type="ECO:0000313" key="5">
    <source>
        <dbReference type="EMBL" id="PJM75256.1"/>
    </source>
</evidence>
<dbReference type="PROSITE" id="PS50932">
    <property type="entry name" value="HTH_LACI_2"/>
    <property type="match status" value="1"/>
</dbReference>
<dbReference type="CDD" id="cd01392">
    <property type="entry name" value="HTH_LacI"/>
    <property type="match status" value="1"/>
</dbReference>
<protein>
    <submittedName>
        <fullName evidence="5">Transcriptional regulator</fullName>
    </submittedName>
</protein>
<dbReference type="InterPro" id="IPR028082">
    <property type="entry name" value="Peripla_BP_I"/>
</dbReference>
<dbReference type="SMART" id="SM00354">
    <property type="entry name" value="HTH_LACI"/>
    <property type="match status" value="1"/>
</dbReference>
<dbReference type="CDD" id="cd06267">
    <property type="entry name" value="PBP1_LacI_sugar_binding-like"/>
    <property type="match status" value="1"/>
</dbReference>
<dbReference type="Proteomes" id="UP000231451">
    <property type="component" value="Unassembled WGS sequence"/>
</dbReference>
<dbReference type="RefSeq" id="WP_100513081.1">
    <property type="nucleotide sequence ID" value="NZ_PEBK01000005.1"/>
</dbReference>
<dbReference type="AlphaFoldDB" id="A0A2M9HEL9"/>
<name>A0A2M9HEL9_9BIFI</name>
<dbReference type="Gene3D" id="1.10.260.40">
    <property type="entry name" value="lambda repressor-like DNA-binding domains"/>
    <property type="match status" value="1"/>
</dbReference>
<dbReference type="Gene3D" id="3.40.50.2300">
    <property type="match status" value="2"/>
</dbReference>
<dbReference type="InterPro" id="IPR046335">
    <property type="entry name" value="LacI/GalR-like_sensor"/>
</dbReference>
<dbReference type="GO" id="GO:0000976">
    <property type="term" value="F:transcription cis-regulatory region binding"/>
    <property type="evidence" value="ECO:0007669"/>
    <property type="project" value="TreeGrafter"/>
</dbReference>
<feature type="domain" description="HTH lacI-type" evidence="4">
    <location>
        <begin position="5"/>
        <end position="60"/>
    </location>
</feature>
<evidence type="ECO:0000256" key="2">
    <source>
        <dbReference type="ARBA" id="ARBA00023125"/>
    </source>
</evidence>
<evidence type="ECO:0000313" key="6">
    <source>
        <dbReference type="Proteomes" id="UP000231451"/>
    </source>
</evidence>
<evidence type="ECO:0000259" key="4">
    <source>
        <dbReference type="PROSITE" id="PS50932"/>
    </source>
</evidence>
<dbReference type="GO" id="GO:0003700">
    <property type="term" value="F:DNA-binding transcription factor activity"/>
    <property type="evidence" value="ECO:0007669"/>
    <property type="project" value="TreeGrafter"/>
</dbReference>
<dbReference type="InterPro" id="IPR010982">
    <property type="entry name" value="Lambda_DNA-bd_dom_sf"/>
</dbReference>
<accession>A0A2M9HEL9</accession>
<dbReference type="OrthoDB" id="37081at2"/>
<dbReference type="PANTHER" id="PTHR30146">
    <property type="entry name" value="LACI-RELATED TRANSCRIPTIONAL REPRESSOR"/>
    <property type="match status" value="1"/>
</dbReference>
<reference evidence="5 6" key="1">
    <citation type="submission" date="2017-10" db="EMBL/GenBank/DDBJ databases">
        <title>Draft genome sequences of strains TRE 1, TRE 9, TRE H and TRI 7, isolated from tamarins, belonging to four potential novel Bifidobacterium species.</title>
        <authorList>
            <person name="Mattarelli P."/>
            <person name="Modesto M."/>
            <person name="Puglisi E."/>
            <person name="Morelli L."/>
            <person name="Spezio C."/>
            <person name="Bonetti A."/>
            <person name="Sandri C."/>
        </authorList>
    </citation>
    <scope>NUCLEOTIDE SEQUENCE [LARGE SCALE GENOMIC DNA]</scope>
    <source>
        <strain evidence="6">TRI7</strain>
    </source>
</reference>